<feature type="transmembrane region" description="Helical" evidence="1">
    <location>
        <begin position="59"/>
        <end position="79"/>
    </location>
</feature>
<evidence type="ECO:0000313" key="4">
    <source>
        <dbReference type="Proteomes" id="UP000218627"/>
    </source>
</evidence>
<keyword evidence="1" id="KW-0472">Membrane</keyword>
<dbReference type="Proteomes" id="UP000218627">
    <property type="component" value="Unassembled WGS sequence"/>
</dbReference>
<feature type="transmembrane region" description="Helical" evidence="1">
    <location>
        <begin position="207"/>
        <end position="230"/>
    </location>
</feature>
<name>A0A285NX88_9AQUI</name>
<dbReference type="SUPFAM" id="SSF103481">
    <property type="entry name" value="Multidrug resistance efflux transporter EmrE"/>
    <property type="match status" value="1"/>
</dbReference>
<keyword evidence="1" id="KW-1133">Transmembrane helix</keyword>
<evidence type="ECO:0000313" key="3">
    <source>
        <dbReference type="EMBL" id="SNZ13533.1"/>
    </source>
</evidence>
<dbReference type="AlphaFoldDB" id="A0A285NX88"/>
<evidence type="ECO:0000259" key="2">
    <source>
        <dbReference type="Pfam" id="PF00892"/>
    </source>
</evidence>
<organism evidence="3 4">
    <name type="scientific">Hydrogenobacter hydrogenophilus</name>
    <dbReference type="NCBI Taxonomy" id="35835"/>
    <lineage>
        <taxon>Bacteria</taxon>
        <taxon>Pseudomonadati</taxon>
        <taxon>Aquificota</taxon>
        <taxon>Aquificia</taxon>
        <taxon>Aquificales</taxon>
        <taxon>Aquificaceae</taxon>
        <taxon>Hydrogenobacter</taxon>
    </lineage>
</organism>
<feature type="transmembrane region" description="Helical" evidence="1">
    <location>
        <begin position="250"/>
        <end position="273"/>
    </location>
</feature>
<dbReference type="PANTHER" id="PTHR22911">
    <property type="entry name" value="ACYL-MALONYL CONDENSING ENZYME-RELATED"/>
    <property type="match status" value="1"/>
</dbReference>
<dbReference type="PANTHER" id="PTHR22911:SF137">
    <property type="entry name" value="SOLUTE CARRIER FAMILY 35 MEMBER G2-RELATED"/>
    <property type="match status" value="1"/>
</dbReference>
<feature type="domain" description="EamA" evidence="2">
    <location>
        <begin position="145"/>
        <end position="274"/>
    </location>
</feature>
<dbReference type="InterPro" id="IPR037185">
    <property type="entry name" value="EmrE-like"/>
</dbReference>
<dbReference type="Gene3D" id="1.10.3730.20">
    <property type="match status" value="1"/>
</dbReference>
<dbReference type="EMBL" id="OBEN01000003">
    <property type="protein sequence ID" value="SNZ13533.1"/>
    <property type="molecule type" value="Genomic_DNA"/>
</dbReference>
<evidence type="ECO:0000256" key="1">
    <source>
        <dbReference type="SAM" id="Phobius"/>
    </source>
</evidence>
<feature type="transmembrane region" description="Helical" evidence="1">
    <location>
        <begin position="91"/>
        <end position="109"/>
    </location>
</feature>
<reference evidence="4" key="1">
    <citation type="submission" date="2017-09" db="EMBL/GenBank/DDBJ databases">
        <authorList>
            <person name="Varghese N."/>
            <person name="Submissions S."/>
        </authorList>
    </citation>
    <scope>NUCLEOTIDE SEQUENCE [LARGE SCALE GENOMIC DNA]</scope>
    <source>
        <strain evidence="4">DSM 2913</strain>
    </source>
</reference>
<feature type="transmembrane region" description="Helical" evidence="1">
    <location>
        <begin position="115"/>
        <end position="134"/>
    </location>
</feature>
<feature type="transmembrane region" description="Helical" evidence="1">
    <location>
        <begin position="146"/>
        <end position="167"/>
    </location>
</feature>
<feature type="domain" description="EamA" evidence="2">
    <location>
        <begin position="2"/>
        <end position="132"/>
    </location>
</feature>
<dbReference type="GO" id="GO:0016020">
    <property type="term" value="C:membrane"/>
    <property type="evidence" value="ECO:0007669"/>
    <property type="project" value="InterPro"/>
</dbReference>
<sequence>MLGLLLAFLSSFFWATNDLITKKLIHKGFDEYLLLWVRFPVASLLLLPLGVLFWDLDAFVLLSTFLWLPVEVVAGVFFIKALKYAPLSVAMSFYSFMPFFSALFGFLLLRETPNFLGLIGMLLMMVGTLFLTGFSPTEFFRKNVGSLYMIISTSLFGFNTVFGKMVVINSNPFFFSWYYTFCMSFGTLLLVDRHHIIRGENYKDKRFIVLGVFFALGTLLYNSALLYAPVSYVAAMERVSLLLSMVYSRIFLGEAVSHLLPGAFFMLIGSLLLSMSF</sequence>
<feature type="transmembrane region" description="Helical" evidence="1">
    <location>
        <begin position="173"/>
        <end position="191"/>
    </location>
</feature>
<keyword evidence="1" id="KW-0812">Transmembrane</keyword>
<dbReference type="InterPro" id="IPR000620">
    <property type="entry name" value="EamA_dom"/>
</dbReference>
<dbReference type="Pfam" id="PF00892">
    <property type="entry name" value="EamA"/>
    <property type="match status" value="2"/>
</dbReference>
<keyword evidence="4" id="KW-1185">Reference proteome</keyword>
<protein>
    <submittedName>
        <fullName evidence="3">Uncharacterized membrane protein</fullName>
    </submittedName>
</protein>
<gene>
    <name evidence="3" type="ORF">SAMN06265353_0773</name>
</gene>
<feature type="transmembrane region" description="Helical" evidence="1">
    <location>
        <begin position="32"/>
        <end position="53"/>
    </location>
</feature>
<accession>A0A285NX88</accession>
<proteinExistence type="predicted"/>